<dbReference type="SMART" id="SM00331">
    <property type="entry name" value="PP2C_SIG"/>
    <property type="match status" value="1"/>
</dbReference>
<dbReference type="Gene3D" id="3.60.40.10">
    <property type="entry name" value="PPM-type phosphatase domain"/>
    <property type="match status" value="1"/>
</dbReference>
<dbReference type="SUPFAM" id="SSF81606">
    <property type="entry name" value="PP2C-like"/>
    <property type="match status" value="1"/>
</dbReference>
<dbReference type="Proteomes" id="UP000323439">
    <property type="component" value="Unassembled WGS sequence"/>
</dbReference>
<keyword evidence="3" id="KW-0472">Membrane</keyword>
<dbReference type="PANTHER" id="PTHR43156">
    <property type="entry name" value="STAGE II SPORULATION PROTEIN E-RELATED"/>
    <property type="match status" value="1"/>
</dbReference>
<feature type="transmembrane region" description="Helical" evidence="3">
    <location>
        <begin position="87"/>
        <end position="105"/>
    </location>
</feature>
<evidence type="ECO:0000313" key="6">
    <source>
        <dbReference type="Proteomes" id="UP000323439"/>
    </source>
</evidence>
<dbReference type="AlphaFoldDB" id="A0A1G5XLC0"/>
<dbReference type="InterPro" id="IPR001932">
    <property type="entry name" value="PPM-type_phosphatase-like_dom"/>
</dbReference>
<dbReference type="EMBL" id="FMXB01000027">
    <property type="protein sequence ID" value="SDA70497.1"/>
    <property type="molecule type" value="Genomic_DNA"/>
</dbReference>
<evidence type="ECO:0000256" key="1">
    <source>
        <dbReference type="ARBA" id="ARBA00022801"/>
    </source>
</evidence>
<keyword evidence="2" id="KW-0175">Coiled coil</keyword>
<evidence type="ECO:0000259" key="4">
    <source>
        <dbReference type="SMART" id="SM00331"/>
    </source>
</evidence>
<feature type="coiled-coil region" evidence="2">
    <location>
        <begin position="257"/>
        <end position="284"/>
    </location>
</feature>
<organism evidence="5 6">
    <name type="scientific">Methanobrevibacter millerae</name>
    <dbReference type="NCBI Taxonomy" id="230361"/>
    <lineage>
        <taxon>Archaea</taxon>
        <taxon>Methanobacteriati</taxon>
        <taxon>Methanobacteriota</taxon>
        <taxon>Methanomada group</taxon>
        <taxon>Methanobacteria</taxon>
        <taxon>Methanobacteriales</taxon>
        <taxon>Methanobacteriaceae</taxon>
        <taxon>Methanobrevibacter</taxon>
    </lineage>
</organism>
<keyword evidence="3" id="KW-0812">Transmembrane</keyword>
<name>A0A1G5XLC0_9EURY</name>
<keyword evidence="6" id="KW-1185">Reference proteome</keyword>
<protein>
    <submittedName>
        <fullName evidence="5">Sigma-B regulation protein RsbU (Phosphoserine phosphatase)</fullName>
    </submittedName>
</protein>
<evidence type="ECO:0000256" key="3">
    <source>
        <dbReference type="SAM" id="Phobius"/>
    </source>
</evidence>
<dbReference type="PANTHER" id="PTHR43156:SF2">
    <property type="entry name" value="STAGE II SPORULATION PROTEIN E"/>
    <property type="match status" value="1"/>
</dbReference>
<proteinExistence type="predicted"/>
<evidence type="ECO:0000256" key="2">
    <source>
        <dbReference type="SAM" id="Coils"/>
    </source>
</evidence>
<sequence>MDLKVRIFQDYNLIKLFIIFSLYSIIILIFFSFISAKVTNYVFNFDFISTIFSFFIAIISAYVINYFEIPMYIPKIQFKQILPKKTYYIFLILFITIGLLKTFFLDSNYDILMLVITIFLIIYLLKPYDGDISKIKYNTVPNVFSKVNISIVLLILIISFITVIMDYILGLGYSENYLNITRTTMYLFIIISIPLVFYLYYLEKNVTEPLNKVSEIITEGITTIEDHSKHGKKLEQIKVNNEIKILIDSLRDMEYDVVKHAQNLKKVTSEKERYETELKLASDIQNSMIPKDFKQFHDKFSENRDKFELWGIMKAARQVGGDFYDYFQIDEDNIGFVIGDVSGKGISAALIMVKTMTLIQDYTKQYNDLSKAFYKTNNDLYEENVEDHFVTCWLGKINIKSNELSFVNAGHNSPLIKLNNNDFEYMNIKPGLVLAAMEDVDYKTHTIPFKKEDTIFLYTDGVTEANANYEEFYGKERLKNIINKHKNDNVNNIIESIEEDVEEFCNYEEQFDDTTMFILRAK</sequence>
<feature type="domain" description="PPM-type phosphatase" evidence="4">
    <location>
        <begin position="304"/>
        <end position="521"/>
    </location>
</feature>
<feature type="transmembrane region" description="Helical" evidence="3">
    <location>
        <begin position="185"/>
        <end position="202"/>
    </location>
</feature>
<feature type="transmembrane region" description="Helical" evidence="3">
    <location>
        <begin position="12"/>
        <end position="35"/>
    </location>
</feature>
<dbReference type="Pfam" id="PF07228">
    <property type="entry name" value="SpoIIE"/>
    <property type="match status" value="1"/>
</dbReference>
<keyword evidence="1" id="KW-0378">Hydrolase</keyword>
<evidence type="ECO:0000313" key="5">
    <source>
        <dbReference type="EMBL" id="SDA70497.1"/>
    </source>
</evidence>
<gene>
    <name evidence="5" type="ORF">SAMN02910315_02308</name>
</gene>
<feature type="transmembrane region" description="Helical" evidence="3">
    <location>
        <begin position="111"/>
        <end position="128"/>
    </location>
</feature>
<accession>A0A1G5XLC0</accession>
<keyword evidence="3" id="KW-1133">Transmembrane helix</keyword>
<dbReference type="InterPro" id="IPR052016">
    <property type="entry name" value="Bact_Sigma-Reg"/>
</dbReference>
<reference evidence="5 6" key="1">
    <citation type="submission" date="2016-10" db="EMBL/GenBank/DDBJ databases">
        <authorList>
            <person name="Varghese N."/>
            <person name="Submissions S."/>
        </authorList>
    </citation>
    <scope>NUCLEOTIDE SEQUENCE [LARGE SCALE GENOMIC DNA]</scope>
    <source>
        <strain evidence="5 6">DSM 16643</strain>
    </source>
</reference>
<feature type="transmembrane region" description="Helical" evidence="3">
    <location>
        <begin position="47"/>
        <end position="67"/>
    </location>
</feature>
<feature type="transmembrane region" description="Helical" evidence="3">
    <location>
        <begin position="149"/>
        <end position="173"/>
    </location>
</feature>
<dbReference type="InterPro" id="IPR036457">
    <property type="entry name" value="PPM-type-like_dom_sf"/>
</dbReference>
<dbReference type="GO" id="GO:0016791">
    <property type="term" value="F:phosphatase activity"/>
    <property type="evidence" value="ECO:0007669"/>
    <property type="project" value="TreeGrafter"/>
</dbReference>